<keyword evidence="1" id="KW-1278">Translocase</keyword>
<dbReference type="GO" id="GO:0050136">
    <property type="term" value="F:NADH dehydrogenase (quinone) (non-electrogenic) activity"/>
    <property type="evidence" value="ECO:0007669"/>
    <property type="project" value="UniProtKB-UniRule"/>
</dbReference>
<keyword evidence="1" id="KW-0472">Membrane</keyword>
<dbReference type="Gene3D" id="1.10.645.10">
    <property type="entry name" value="Cytochrome-c3 Hydrogenase, chain B"/>
    <property type="match status" value="1"/>
</dbReference>
<dbReference type="InterPro" id="IPR029014">
    <property type="entry name" value="NiFe-Hase_large"/>
</dbReference>
<dbReference type="InterPro" id="IPR001135">
    <property type="entry name" value="NADH_Q_OxRdtase_suD"/>
</dbReference>
<keyword evidence="1" id="KW-0874">Quinone</keyword>
<proteinExistence type="inferred from homology"/>
<evidence type="ECO:0000313" key="4">
    <source>
        <dbReference type="Proteomes" id="UP000503447"/>
    </source>
</evidence>
<dbReference type="RefSeq" id="WP_171470073.1">
    <property type="nucleotide sequence ID" value="NZ_CP053452.2"/>
</dbReference>
<dbReference type="PANTHER" id="PTHR11993">
    <property type="entry name" value="NADH-UBIQUINONE OXIDOREDUCTASE 49 KDA SUBUNIT"/>
    <property type="match status" value="1"/>
</dbReference>
<comment type="subcellular location">
    <subcellularLocation>
        <location evidence="1">Cell membrane</location>
        <topology evidence="1">Peripheral membrane protein</topology>
        <orientation evidence="1">Cytoplasmic side</orientation>
    </subcellularLocation>
</comment>
<dbReference type="AlphaFoldDB" id="A0A6M5YL32"/>
<keyword evidence="1" id="KW-0813">Transport</keyword>
<protein>
    <recommendedName>
        <fullName evidence="1">NADH-quinone oxidoreductase subunit D</fullName>
        <ecNumber evidence="1">7.1.1.-</ecNumber>
    </recommendedName>
    <alternativeName>
        <fullName evidence="1">NADH dehydrogenase I subunit D</fullName>
    </alternativeName>
    <alternativeName>
        <fullName evidence="1">NDH-1 subunit D</fullName>
    </alternativeName>
</protein>
<keyword evidence="1 3" id="KW-0830">Ubiquinone</keyword>
<organism evidence="3 4">
    <name type="scientific">Frigoriglobus tundricola</name>
    <dbReference type="NCBI Taxonomy" id="2774151"/>
    <lineage>
        <taxon>Bacteria</taxon>
        <taxon>Pseudomonadati</taxon>
        <taxon>Planctomycetota</taxon>
        <taxon>Planctomycetia</taxon>
        <taxon>Gemmatales</taxon>
        <taxon>Gemmataceae</taxon>
        <taxon>Frigoriglobus</taxon>
    </lineage>
</organism>
<reference evidence="4" key="1">
    <citation type="submission" date="2020-05" db="EMBL/GenBank/DDBJ databases">
        <title>Frigoriglobus tundricola gen. nov., sp. nov., a psychrotolerant cellulolytic planctomycete of the family Gemmataceae with two divergent copies of 16S rRNA gene.</title>
        <authorList>
            <person name="Kulichevskaya I.S."/>
            <person name="Ivanova A.A."/>
            <person name="Naumoff D.G."/>
            <person name="Beletsky A.V."/>
            <person name="Rijpstra W.I.C."/>
            <person name="Sinninghe Damste J.S."/>
            <person name="Mardanov A.V."/>
            <person name="Ravin N.V."/>
            <person name="Dedysh S.N."/>
        </authorList>
    </citation>
    <scope>NUCLEOTIDE SEQUENCE [LARGE SCALE GENOMIC DNA]</scope>
    <source>
        <strain evidence="4">PL17</strain>
    </source>
</reference>
<accession>A0A6M5YL32</accession>
<dbReference type="InterPro" id="IPR022885">
    <property type="entry name" value="NDH1_su_D/H"/>
</dbReference>
<evidence type="ECO:0000313" key="3">
    <source>
        <dbReference type="EMBL" id="QJW93981.1"/>
    </source>
</evidence>
<keyword evidence="1" id="KW-1003">Cell membrane</keyword>
<dbReference type="GO" id="GO:0051287">
    <property type="term" value="F:NAD binding"/>
    <property type="evidence" value="ECO:0007669"/>
    <property type="project" value="InterPro"/>
</dbReference>
<dbReference type="GO" id="GO:0005886">
    <property type="term" value="C:plasma membrane"/>
    <property type="evidence" value="ECO:0007669"/>
    <property type="project" value="UniProtKB-SubCell"/>
</dbReference>
<dbReference type="NCBIfam" id="NF004739">
    <property type="entry name" value="PRK06075.1"/>
    <property type="match status" value="1"/>
</dbReference>
<comment type="catalytic activity">
    <reaction evidence="1">
        <text>a quinone + NADH + 5 H(+)(in) = a quinol + NAD(+) + 4 H(+)(out)</text>
        <dbReference type="Rhea" id="RHEA:57888"/>
        <dbReference type="ChEBI" id="CHEBI:15378"/>
        <dbReference type="ChEBI" id="CHEBI:24646"/>
        <dbReference type="ChEBI" id="CHEBI:57540"/>
        <dbReference type="ChEBI" id="CHEBI:57945"/>
        <dbReference type="ChEBI" id="CHEBI:132124"/>
    </reaction>
</comment>
<dbReference type="HAMAP" id="MF_01358">
    <property type="entry name" value="NDH1_NuoD"/>
    <property type="match status" value="1"/>
</dbReference>
<keyword evidence="1" id="KW-0520">NAD</keyword>
<dbReference type="SUPFAM" id="SSF56762">
    <property type="entry name" value="HydB/Nqo4-like"/>
    <property type="match status" value="1"/>
</dbReference>
<sequence>MPLQTAAPVLEDVAGADQEFLYTLNFGPQHPATHTTLRLILTLDGETIVKAVPDIGYLHSGFEKLGEDLDFNQYVTIVDRMNYISPVANEIAWHHTVEKLIGIEITPRCKYLRTILAELARISDHLLCVGAAALDLGALTGFLYAFNAREKIYNVIESTAGQRFHPSYTRVGGLMADISDDVVALVRDFVKTFPKVHADICRLLNRNRIFIDRTKGIGVLSKEDAINTSCSGPVARASGVVRDLRKDEPYLAYKELAGAFKVVCGKGGDCYNRYLVRMGEMLESWKIIAAAVENLPTGPVNVELNDKLTIPDKNATYRSIEGLIQHFELFMWNRRWETPVEEVYGAHETANGELGFYVVADGGGKAFRARTRPPSFIHFAVFPMMIEGHQISDVPAVLGSLNIIAAELDR</sequence>
<comment type="function">
    <text evidence="1">NDH-1 shuttles electrons from NADH, via FMN and iron-sulfur (Fe-S) centers, to quinones in the respiratory chain. The immediate electron acceptor for the enzyme in this species is believed to be ubiquinone. Couples the redox reaction to proton translocation (for every two electrons transferred, four hydrogen ions are translocated across the cytoplasmic membrane), and thus conserves the redox energy in a proton gradient.</text>
</comment>
<dbReference type="PANTHER" id="PTHR11993:SF10">
    <property type="entry name" value="NADH DEHYDROGENASE [UBIQUINONE] IRON-SULFUR PROTEIN 2, MITOCHONDRIAL"/>
    <property type="match status" value="1"/>
</dbReference>
<evidence type="ECO:0000256" key="1">
    <source>
        <dbReference type="HAMAP-Rule" id="MF_01358"/>
    </source>
</evidence>
<gene>
    <name evidence="1" type="primary">nuoD</name>
    <name evidence="3" type="ORF">FTUN_1498</name>
</gene>
<evidence type="ECO:0000259" key="2">
    <source>
        <dbReference type="Pfam" id="PF00346"/>
    </source>
</evidence>
<comment type="similarity">
    <text evidence="1">Belongs to the complex I 49 kDa subunit family.</text>
</comment>
<name>A0A6M5YL32_9BACT</name>
<dbReference type="Pfam" id="PF00346">
    <property type="entry name" value="Complex1_49kDa"/>
    <property type="match status" value="1"/>
</dbReference>
<dbReference type="KEGG" id="ftj:FTUN_1498"/>
<dbReference type="Proteomes" id="UP000503447">
    <property type="component" value="Chromosome"/>
</dbReference>
<comment type="subunit">
    <text evidence="1">NDH-1 is composed of 14 different subunits. Subunits NuoB, C, D, E, F, and G constitute the peripheral sector of the complex.</text>
</comment>
<dbReference type="GO" id="GO:0048038">
    <property type="term" value="F:quinone binding"/>
    <property type="evidence" value="ECO:0007669"/>
    <property type="project" value="UniProtKB-KW"/>
</dbReference>
<dbReference type="EC" id="7.1.1.-" evidence="1"/>
<dbReference type="EMBL" id="CP053452">
    <property type="protein sequence ID" value="QJW93981.1"/>
    <property type="molecule type" value="Genomic_DNA"/>
</dbReference>
<keyword evidence="4" id="KW-1185">Reference proteome</keyword>
<feature type="domain" description="NADH-quinone oxidoreductase subunit D" evidence="2">
    <location>
        <begin position="135"/>
        <end position="410"/>
    </location>
</feature>